<gene>
    <name evidence="6" type="ORF">FB476_1388</name>
</gene>
<evidence type="ECO:0000259" key="5">
    <source>
        <dbReference type="Pfam" id="PF00171"/>
    </source>
</evidence>
<organism evidence="6 7">
    <name type="scientific">Ornithinimicrobium humiphilum</name>
    <dbReference type="NCBI Taxonomy" id="125288"/>
    <lineage>
        <taxon>Bacteria</taxon>
        <taxon>Bacillati</taxon>
        <taxon>Actinomycetota</taxon>
        <taxon>Actinomycetes</taxon>
        <taxon>Micrococcales</taxon>
        <taxon>Ornithinimicrobiaceae</taxon>
        <taxon>Ornithinimicrobium</taxon>
    </lineage>
</organism>
<name>A0A543KN70_9MICO</name>
<proteinExistence type="inferred from homology"/>
<evidence type="ECO:0000256" key="4">
    <source>
        <dbReference type="RuleBase" id="RU003345"/>
    </source>
</evidence>
<keyword evidence="7" id="KW-1185">Reference proteome</keyword>
<evidence type="ECO:0000313" key="6">
    <source>
        <dbReference type="EMBL" id="TQM96520.1"/>
    </source>
</evidence>
<dbReference type="AlphaFoldDB" id="A0A543KN70"/>
<dbReference type="PANTHER" id="PTHR11699">
    <property type="entry name" value="ALDEHYDE DEHYDROGENASE-RELATED"/>
    <property type="match status" value="1"/>
</dbReference>
<dbReference type="OrthoDB" id="6882680at2"/>
<dbReference type="SUPFAM" id="SSF53720">
    <property type="entry name" value="ALDH-like"/>
    <property type="match status" value="1"/>
</dbReference>
<sequence length="500" mass="53846">MTTTTTAGTPYPRLEDEQPRDYGMFIGGQWVQAASGETIDVITPIDRTKVIARTPRGRAEDADKAVRAARDAFPAWAALPFAERQRALLRIADDLEPLVEDLARLTALDTGNALRTQARPEAGLLVSTFRYFAGLAGEVKGVTLPTGSEALSYTRRLPLGVVAGILPWNSPLMIAAFKLPAALVSGNTVVLKAAEDAPLTILELAAVCERHLPPGVLNVVTGYGAEVGEALVVHEGVDKVSFTGSTATGSGVASLAGRRLAHVSLELGGKSPCIVFPDSDTDEVVEQVLLATRFARQGQSCTSGSRLFLHEDVHDSFLDKLVARVSRLKVGDPREESSDIGCIINERQWQRVQGYIEDGLAQDGVGVAYDGRPALTVGEPGFYHAPMILTQVSNDWRIAREEIFGPVLSVLRWRDEDDVVRMANDSHYGLAAFVFARDLGAAMRTAHRIESGWVQVNQGGGQQPGQSYGGMKASGQGREFSLEGMLEGFTQIQQINVRLG</sequence>
<dbReference type="Proteomes" id="UP000315133">
    <property type="component" value="Unassembled WGS sequence"/>
</dbReference>
<comment type="caution">
    <text evidence="6">The sequence shown here is derived from an EMBL/GenBank/DDBJ whole genome shotgun (WGS) entry which is preliminary data.</text>
</comment>
<feature type="active site" evidence="3">
    <location>
        <position position="266"/>
    </location>
</feature>
<evidence type="ECO:0000256" key="2">
    <source>
        <dbReference type="ARBA" id="ARBA00023002"/>
    </source>
</evidence>
<dbReference type="RefSeq" id="WP_141818125.1">
    <property type="nucleotide sequence ID" value="NZ_BAAAIL010000003.1"/>
</dbReference>
<dbReference type="InterPro" id="IPR016162">
    <property type="entry name" value="Ald_DH_N"/>
</dbReference>
<dbReference type="InterPro" id="IPR029510">
    <property type="entry name" value="Ald_DH_CS_GLU"/>
</dbReference>
<feature type="domain" description="Aldehyde dehydrogenase" evidence="5">
    <location>
        <begin position="30"/>
        <end position="494"/>
    </location>
</feature>
<comment type="similarity">
    <text evidence="1 4">Belongs to the aldehyde dehydrogenase family.</text>
</comment>
<dbReference type="InterPro" id="IPR015590">
    <property type="entry name" value="Aldehyde_DH_dom"/>
</dbReference>
<protein>
    <submittedName>
        <fullName evidence="6">Acyl-CoA reductase-like NAD-dependent aldehyde dehydrogenase</fullName>
    </submittedName>
</protein>
<dbReference type="FunFam" id="3.40.605.10:FF:000007">
    <property type="entry name" value="NAD/NADP-dependent betaine aldehyde dehydrogenase"/>
    <property type="match status" value="1"/>
</dbReference>
<dbReference type="Gene3D" id="3.40.309.10">
    <property type="entry name" value="Aldehyde Dehydrogenase, Chain A, domain 2"/>
    <property type="match status" value="1"/>
</dbReference>
<reference evidence="6 7" key="1">
    <citation type="submission" date="2019-06" db="EMBL/GenBank/DDBJ databases">
        <title>Sequencing the genomes of 1000 actinobacteria strains.</title>
        <authorList>
            <person name="Klenk H.-P."/>
        </authorList>
    </citation>
    <scope>NUCLEOTIDE SEQUENCE [LARGE SCALE GENOMIC DNA]</scope>
    <source>
        <strain evidence="6 7">DSM 12362</strain>
    </source>
</reference>
<evidence type="ECO:0000256" key="3">
    <source>
        <dbReference type="PROSITE-ProRule" id="PRU10007"/>
    </source>
</evidence>
<dbReference type="PROSITE" id="PS00687">
    <property type="entry name" value="ALDEHYDE_DEHYDR_GLU"/>
    <property type="match status" value="1"/>
</dbReference>
<accession>A0A543KN70</accession>
<dbReference type="Gene3D" id="3.40.605.10">
    <property type="entry name" value="Aldehyde Dehydrogenase, Chain A, domain 1"/>
    <property type="match status" value="1"/>
</dbReference>
<evidence type="ECO:0000256" key="1">
    <source>
        <dbReference type="ARBA" id="ARBA00009986"/>
    </source>
</evidence>
<dbReference type="GO" id="GO:0016620">
    <property type="term" value="F:oxidoreductase activity, acting on the aldehyde or oxo group of donors, NAD or NADP as acceptor"/>
    <property type="evidence" value="ECO:0007669"/>
    <property type="project" value="InterPro"/>
</dbReference>
<evidence type="ECO:0000313" key="7">
    <source>
        <dbReference type="Proteomes" id="UP000315133"/>
    </source>
</evidence>
<dbReference type="Pfam" id="PF00171">
    <property type="entry name" value="Aldedh"/>
    <property type="match status" value="1"/>
</dbReference>
<dbReference type="InterPro" id="IPR016163">
    <property type="entry name" value="Ald_DH_C"/>
</dbReference>
<dbReference type="EMBL" id="VFPU01000001">
    <property type="protein sequence ID" value="TQM96520.1"/>
    <property type="molecule type" value="Genomic_DNA"/>
</dbReference>
<keyword evidence="2 4" id="KW-0560">Oxidoreductase</keyword>
<dbReference type="InterPro" id="IPR016161">
    <property type="entry name" value="Ald_DH/histidinol_DH"/>
</dbReference>